<dbReference type="InterPro" id="IPR004963">
    <property type="entry name" value="PAE/NOTUM"/>
</dbReference>
<keyword evidence="5 8" id="KW-0134">Cell wall</keyword>
<name>A0A2U1M5D3_ARTAN</name>
<dbReference type="GO" id="GO:0051287">
    <property type="term" value="F:NAD binding"/>
    <property type="evidence" value="ECO:0007669"/>
    <property type="project" value="TreeGrafter"/>
</dbReference>
<dbReference type="PANTHER" id="PTHR13994:SF13">
    <property type="entry name" value="FI03680P"/>
    <property type="match status" value="1"/>
</dbReference>
<evidence type="ECO:0000313" key="12">
    <source>
        <dbReference type="Proteomes" id="UP000245207"/>
    </source>
</evidence>
<keyword evidence="7 8" id="KW-0961">Cell wall biogenesis/degradation</keyword>
<comment type="function">
    <text evidence="1 8">Hydrolyzes acetyl esters in homogalacturonan regions of pectin. In type I primary cell wall, galacturonic acid residues of pectin can be acetylated at the O-2 and O-3 positions. Decreasing the degree of acetylation of pectin gels in vitro alters their physical properties.</text>
</comment>
<dbReference type="InterPro" id="IPR015797">
    <property type="entry name" value="NUDIX_hydrolase-like_dom_sf"/>
</dbReference>
<dbReference type="OrthoDB" id="447842at2759"/>
<dbReference type="Pfam" id="PF00293">
    <property type="entry name" value="NUDIX"/>
    <property type="match status" value="1"/>
</dbReference>
<protein>
    <recommendedName>
        <fullName evidence="8">Pectin acetylesterase</fullName>
        <ecNumber evidence="8">3.1.1.-</ecNumber>
    </recommendedName>
</protein>
<feature type="domain" description="Pre-nudix hydrolase" evidence="10">
    <location>
        <begin position="63"/>
        <end position="86"/>
    </location>
</feature>
<comment type="subcellular location">
    <subcellularLocation>
        <location evidence="2 8">Secreted</location>
        <location evidence="2 8">Cell wall</location>
    </subcellularLocation>
</comment>
<dbReference type="InterPro" id="IPR027417">
    <property type="entry name" value="P-loop_NTPase"/>
</dbReference>
<accession>A0A2U1M5D3</accession>
<evidence type="ECO:0000256" key="3">
    <source>
        <dbReference type="ARBA" id="ARBA00005582"/>
    </source>
</evidence>
<evidence type="ECO:0000256" key="8">
    <source>
        <dbReference type="RuleBase" id="RU363114"/>
    </source>
</evidence>
<gene>
    <name evidence="11" type="ORF">CTI12_AA230810</name>
</gene>
<evidence type="ECO:0000259" key="10">
    <source>
        <dbReference type="Pfam" id="PF18290"/>
    </source>
</evidence>
<dbReference type="Gene3D" id="3.40.630.30">
    <property type="match status" value="1"/>
</dbReference>
<dbReference type="Gene3D" id="3.90.79.10">
    <property type="entry name" value="Nucleoside Triphosphate Pyrophosphohydrolase"/>
    <property type="match status" value="1"/>
</dbReference>
<evidence type="ECO:0000256" key="7">
    <source>
        <dbReference type="ARBA" id="ARBA00023316"/>
    </source>
</evidence>
<evidence type="ECO:0000256" key="4">
    <source>
        <dbReference type="ARBA" id="ARBA00005784"/>
    </source>
</evidence>
<dbReference type="PRINTS" id="PR01356">
    <property type="entry name" value="GFGPROTEIN"/>
</dbReference>
<keyword evidence="12" id="KW-1185">Reference proteome</keyword>
<feature type="domain" description="Nudix hydrolase" evidence="9">
    <location>
        <begin position="100"/>
        <end position="158"/>
    </location>
</feature>
<dbReference type="GO" id="GO:0047631">
    <property type="term" value="F:ADP-ribose diphosphatase activity"/>
    <property type="evidence" value="ECO:0007669"/>
    <property type="project" value="TreeGrafter"/>
</dbReference>
<dbReference type="InterPro" id="IPR003293">
    <property type="entry name" value="Nudix_hydrolase6-like"/>
</dbReference>
<keyword evidence="6 8" id="KW-0378">Hydrolase</keyword>
<evidence type="ECO:0000256" key="1">
    <source>
        <dbReference type="ARBA" id="ARBA00003534"/>
    </source>
</evidence>
<comment type="caution">
    <text evidence="11">The sequence shown here is derived from an EMBL/GenBank/DDBJ whole genome shotgun (WGS) entry which is preliminary data.</text>
</comment>
<keyword evidence="8" id="KW-0964">Secreted</keyword>
<dbReference type="SUPFAM" id="SSF55811">
    <property type="entry name" value="Nudix"/>
    <property type="match status" value="1"/>
</dbReference>
<dbReference type="AlphaFoldDB" id="A0A2U1M5D3"/>
<reference evidence="11 12" key="1">
    <citation type="journal article" date="2018" name="Mol. Plant">
        <title>The genome of Artemisia annua provides insight into the evolution of Asteraceae family and artemisinin biosynthesis.</title>
        <authorList>
            <person name="Shen Q."/>
            <person name="Zhang L."/>
            <person name="Liao Z."/>
            <person name="Wang S."/>
            <person name="Yan T."/>
            <person name="Shi P."/>
            <person name="Liu M."/>
            <person name="Fu X."/>
            <person name="Pan Q."/>
            <person name="Wang Y."/>
            <person name="Lv Z."/>
            <person name="Lu X."/>
            <person name="Zhang F."/>
            <person name="Jiang W."/>
            <person name="Ma Y."/>
            <person name="Chen M."/>
            <person name="Hao X."/>
            <person name="Li L."/>
            <person name="Tang Y."/>
            <person name="Lv G."/>
            <person name="Zhou Y."/>
            <person name="Sun X."/>
            <person name="Brodelius P.E."/>
            <person name="Rose J.K.C."/>
            <person name="Tang K."/>
        </authorList>
    </citation>
    <scope>NUCLEOTIDE SEQUENCE [LARGE SCALE GENOMIC DNA]</scope>
    <source>
        <strain evidence="12">cv. Huhao1</strain>
        <tissue evidence="11">Leaf</tissue>
    </source>
</reference>
<dbReference type="PROSITE" id="PS00893">
    <property type="entry name" value="NUDIX_BOX"/>
    <property type="match status" value="1"/>
</dbReference>
<comment type="similarity">
    <text evidence="3">Belongs to the Nudix hydrolase family.</text>
</comment>
<dbReference type="EMBL" id="PKPP01006442">
    <property type="protein sequence ID" value="PWA56482.1"/>
    <property type="molecule type" value="Genomic_DNA"/>
</dbReference>
<dbReference type="Proteomes" id="UP000245207">
    <property type="component" value="Unassembled WGS sequence"/>
</dbReference>
<dbReference type="InterPro" id="IPR020084">
    <property type="entry name" value="NUDIX_hydrolase_CS"/>
</dbReference>
<evidence type="ECO:0000256" key="6">
    <source>
        <dbReference type="ARBA" id="ARBA00022801"/>
    </source>
</evidence>
<evidence type="ECO:0000259" key="9">
    <source>
        <dbReference type="Pfam" id="PF00293"/>
    </source>
</evidence>
<comment type="similarity">
    <text evidence="4 8">Belongs to the pectinacetylesterase family.</text>
</comment>
<dbReference type="STRING" id="35608.A0A2U1M5D3"/>
<dbReference type="Gene3D" id="3.40.50.300">
    <property type="entry name" value="P-loop containing nucleotide triphosphate hydrolases"/>
    <property type="match status" value="1"/>
</dbReference>
<dbReference type="Pfam" id="PF03283">
    <property type="entry name" value="PAE"/>
    <property type="match status" value="1"/>
</dbReference>
<dbReference type="EC" id="3.1.1.-" evidence="8"/>
<proteinExistence type="inferred from homology"/>
<dbReference type="InterPro" id="IPR040618">
    <property type="entry name" value="Pre-Nudix"/>
</dbReference>
<evidence type="ECO:0000313" key="11">
    <source>
        <dbReference type="EMBL" id="PWA56482.1"/>
    </source>
</evidence>
<dbReference type="Pfam" id="PF18290">
    <property type="entry name" value="Nudix_hydro"/>
    <property type="match status" value="1"/>
</dbReference>
<dbReference type="PANTHER" id="PTHR13994">
    <property type="entry name" value="NUDIX HYDROLASE RELATED"/>
    <property type="match status" value="1"/>
</dbReference>
<evidence type="ECO:0000256" key="5">
    <source>
        <dbReference type="ARBA" id="ARBA00022512"/>
    </source>
</evidence>
<organism evidence="11 12">
    <name type="scientific">Artemisia annua</name>
    <name type="common">Sweet wormwood</name>
    <dbReference type="NCBI Taxonomy" id="35608"/>
    <lineage>
        <taxon>Eukaryota</taxon>
        <taxon>Viridiplantae</taxon>
        <taxon>Streptophyta</taxon>
        <taxon>Embryophyta</taxon>
        <taxon>Tracheophyta</taxon>
        <taxon>Spermatophyta</taxon>
        <taxon>Magnoliopsida</taxon>
        <taxon>eudicotyledons</taxon>
        <taxon>Gunneridae</taxon>
        <taxon>Pentapetalae</taxon>
        <taxon>asterids</taxon>
        <taxon>campanulids</taxon>
        <taxon>Asterales</taxon>
        <taxon>Asteraceae</taxon>
        <taxon>Asteroideae</taxon>
        <taxon>Anthemideae</taxon>
        <taxon>Artemisiinae</taxon>
        <taxon>Artemisia</taxon>
    </lineage>
</organism>
<dbReference type="GO" id="GO:0035529">
    <property type="term" value="F:NADH pyrophosphatase activity"/>
    <property type="evidence" value="ECO:0007669"/>
    <property type="project" value="TreeGrafter"/>
</dbReference>
<sequence length="251" mass="28382">MPRVRPTTVGTRYMERIPNCIILAISPANQDISTSDDIKLAKEVDSTGVYGIYGCTTHCLELNKLILEGFQYHHAEAGYVMMTYWIPDEPCMLPANASHQVGVGGFVLNDKNEKHCAPELVDLWKLPTGFILEWEEIFTGAVREVKEETGNRVAIRYCDGSSFTGDIEEVDPGARVFDVIIQELLGKGMKSASKGSSKHLNQECISKMKHSLCFYRQYAIPYVKTPIFLLHSTYDTFQGMVYNQLFYSWPM</sequence>
<dbReference type="InterPro" id="IPR000086">
    <property type="entry name" value="NUDIX_hydrolase_dom"/>
</dbReference>
<evidence type="ECO:0000256" key="2">
    <source>
        <dbReference type="ARBA" id="ARBA00004191"/>
    </source>
</evidence>
<dbReference type="GO" id="GO:0071555">
    <property type="term" value="P:cell wall organization"/>
    <property type="evidence" value="ECO:0007669"/>
    <property type="project" value="UniProtKB-KW"/>
</dbReference>